<protein>
    <submittedName>
        <fullName evidence="2">Hydrogenase</fullName>
    </submittedName>
</protein>
<evidence type="ECO:0000313" key="2">
    <source>
        <dbReference type="EMBL" id="KUM27559.1"/>
    </source>
</evidence>
<dbReference type="PANTHER" id="PTHR35177:SF2">
    <property type="entry name" value="HYDROGENASE MATURATION FACTOR HYBG"/>
    <property type="match status" value="1"/>
</dbReference>
<dbReference type="InterPro" id="IPR019812">
    <property type="entry name" value="Hydgase_assmbl_chp_CS"/>
</dbReference>
<accession>A0A101KV81</accession>
<dbReference type="PANTHER" id="PTHR35177">
    <property type="entry name" value="HYDROGENASE MATURATION FACTOR HYBG"/>
    <property type="match status" value="1"/>
</dbReference>
<dbReference type="Proteomes" id="UP000053176">
    <property type="component" value="Unassembled WGS sequence"/>
</dbReference>
<proteinExistence type="inferred from homology"/>
<evidence type="ECO:0000313" key="3">
    <source>
        <dbReference type="Proteomes" id="UP000053176"/>
    </source>
</evidence>
<sequence>MCIGIPMRVVATDQFVAQCERQGAITSISLMLVGPQPPGTYVLTHLSSAIRVLDADEARVIDHALSGLAEAAEGRPFETLFADLICREPELPSHLRDR</sequence>
<dbReference type="PROSITE" id="PS01097">
    <property type="entry name" value="HUPF_HYPC"/>
    <property type="match status" value="1"/>
</dbReference>
<dbReference type="GO" id="GO:0005506">
    <property type="term" value="F:iron ion binding"/>
    <property type="evidence" value="ECO:0007669"/>
    <property type="project" value="TreeGrafter"/>
</dbReference>
<dbReference type="AlphaFoldDB" id="A0A101KV81"/>
<dbReference type="SUPFAM" id="SSF159127">
    <property type="entry name" value="HupF/HypC-like"/>
    <property type="match status" value="1"/>
</dbReference>
<gene>
    <name evidence="2" type="ORF">AU467_16835</name>
</gene>
<dbReference type="GO" id="GO:1902670">
    <property type="term" value="F:carbon dioxide binding"/>
    <property type="evidence" value="ECO:0007669"/>
    <property type="project" value="TreeGrafter"/>
</dbReference>
<dbReference type="Pfam" id="PF01455">
    <property type="entry name" value="HupF_HypC"/>
    <property type="match status" value="1"/>
</dbReference>
<dbReference type="GO" id="GO:0051604">
    <property type="term" value="P:protein maturation"/>
    <property type="evidence" value="ECO:0007669"/>
    <property type="project" value="TreeGrafter"/>
</dbReference>
<dbReference type="PRINTS" id="PR00445">
    <property type="entry name" value="HUPFHYPC"/>
</dbReference>
<dbReference type="Gene3D" id="2.30.30.140">
    <property type="match status" value="1"/>
</dbReference>
<reference evidence="2 3" key="1">
    <citation type="submission" date="2015-12" db="EMBL/GenBank/DDBJ databases">
        <title>Draft genome sequence of Mesorhizobium sp. UFLA 01-765, a multitolerant efficient symbiont and plant-growth promoting strain isolated from Zn-mining soil using Leucaena leucocephala as a trap plant.</title>
        <authorList>
            <person name="Rangel W.M."/>
            <person name="Thijs S."/>
            <person name="Longatti S.M."/>
            <person name="Moreira F.M."/>
            <person name="Weyens N."/>
            <person name="Vangronsveld J."/>
            <person name="Van Hamme J.D."/>
            <person name="Bottos E.M."/>
            <person name="Rineau F."/>
        </authorList>
    </citation>
    <scope>NUCLEOTIDE SEQUENCE [LARGE SCALE GENOMIC DNA]</scope>
    <source>
        <strain evidence="2 3">UFLA 01-765</strain>
    </source>
</reference>
<dbReference type="EMBL" id="LPWA01000090">
    <property type="protein sequence ID" value="KUM27559.1"/>
    <property type="molecule type" value="Genomic_DNA"/>
</dbReference>
<dbReference type="InterPro" id="IPR001109">
    <property type="entry name" value="Hydrogenase_HupF/HypC"/>
</dbReference>
<name>A0A101KV81_RHILI</name>
<dbReference type="OrthoDB" id="9806017at2"/>
<comment type="similarity">
    <text evidence="1">Belongs to the HupF/HypC family.</text>
</comment>
<evidence type="ECO:0000256" key="1">
    <source>
        <dbReference type="ARBA" id="ARBA00006018"/>
    </source>
</evidence>
<organism evidence="2 3">
    <name type="scientific">Rhizobium loti</name>
    <name type="common">Mesorhizobium loti</name>
    <dbReference type="NCBI Taxonomy" id="381"/>
    <lineage>
        <taxon>Bacteria</taxon>
        <taxon>Pseudomonadati</taxon>
        <taxon>Pseudomonadota</taxon>
        <taxon>Alphaproteobacteria</taxon>
        <taxon>Hyphomicrobiales</taxon>
        <taxon>Phyllobacteriaceae</taxon>
        <taxon>Mesorhizobium</taxon>
    </lineage>
</organism>
<dbReference type="NCBIfam" id="TIGR00074">
    <property type="entry name" value="hypC_hupF"/>
    <property type="match status" value="1"/>
</dbReference>
<comment type="caution">
    <text evidence="2">The sequence shown here is derived from an EMBL/GenBank/DDBJ whole genome shotgun (WGS) entry which is preliminary data.</text>
</comment>